<reference evidence="6 7" key="1">
    <citation type="submission" date="2015-11" db="EMBL/GenBank/DDBJ databases">
        <title>Description and complete genome sequence of a novel strain predominating in hypersaline microbial mats and representing a new family of the Bacteriodetes phylum.</title>
        <authorList>
            <person name="Spring S."/>
            <person name="Bunk B."/>
            <person name="Sproer C."/>
            <person name="Klenk H.-P."/>
        </authorList>
    </citation>
    <scope>NUCLEOTIDE SEQUENCE [LARGE SCALE GENOMIC DNA]</scope>
    <source>
        <strain evidence="6 7">L21-Spi-D4</strain>
    </source>
</reference>
<dbReference type="HAMAP" id="MF_01401">
    <property type="entry name" value="MsrA"/>
    <property type="match status" value="1"/>
</dbReference>
<evidence type="ECO:0000256" key="3">
    <source>
        <dbReference type="ARBA" id="ARBA00048782"/>
    </source>
</evidence>
<comment type="catalytic activity">
    <reaction evidence="3 4">
        <text>[thioredoxin]-disulfide + L-methionine + H2O = L-methionine (S)-S-oxide + [thioredoxin]-dithiol</text>
        <dbReference type="Rhea" id="RHEA:19993"/>
        <dbReference type="Rhea" id="RHEA-COMP:10698"/>
        <dbReference type="Rhea" id="RHEA-COMP:10700"/>
        <dbReference type="ChEBI" id="CHEBI:15377"/>
        <dbReference type="ChEBI" id="CHEBI:29950"/>
        <dbReference type="ChEBI" id="CHEBI:50058"/>
        <dbReference type="ChEBI" id="CHEBI:57844"/>
        <dbReference type="ChEBI" id="CHEBI:58772"/>
        <dbReference type="EC" id="1.8.4.11"/>
    </reaction>
</comment>
<dbReference type="InterPro" id="IPR002569">
    <property type="entry name" value="Met_Sox_Rdtase_MsrA_dom"/>
</dbReference>
<dbReference type="Proteomes" id="UP000064893">
    <property type="component" value="Chromosome"/>
</dbReference>
<keyword evidence="7" id="KW-1185">Reference proteome</keyword>
<feature type="active site" evidence="4">
    <location>
        <position position="27"/>
    </location>
</feature>
<accession>A0A0S2HZX4</accession>
<dbReference type="PANTHER" id="PTHR43774:SF1">
    <property type="entry name" value="PEPTIDE METHIONINE SULFOXIDE REDUCTASE MSRA 2"/>
    <property type="match status" value="1"/>
</dbReference>
<dbReference type="GO" id="GO:0008113">
    <property type="term" value="F:peptide-methionine (S)-S-oxide reductase activity"/>
    <property type="evidence" value="ECO:0007669"/>
    <property type="project" value="UniProtKB-UniRule"/>
</dbReference>
<feature type="domain" description="Peptide methionine sulphoxide reductase MsrA" evidence="5">
    <location>
        <begin position="20"/>
        <end position="172"/>
    </location>
</feature>
<comment type="function">
    <text evidence="4">Has an important function as a repair enzyme for proteins that have been inactivated by oxidation. Catalyzes the reversible oxidation-reduction of methionine sulfoxide in proteins to methionine.</text>
</comment>
<dbReference type="GO" id="GO:0033744">
    <property type="term" value="F:L-methionine:thioredoxin-disulfide S-oxidoreductase activity"/>
    <property type="evidence" value="ECO:0007669"/>
    <property type="project" value="RHEA"/>
</dbReference>
<proteinExistence type="inferred from homology"/>
<dbReference type="EMBL" id="CP013118">
    <property type="protein sequence ID" value="ALO15667.1"/>
    <property type="molecule type" value="Genomic_DNA"/>
</dbReference>
<dbReference type="EC" id="1.8.4.11" evidence="4"/>
<evidence type="ECO:0000256" key="4">
    <source>
        <dbReference type="HAMAP-Rule" id="MF_01401"/>
    </source>
</evidence>
<dbReference type="Pfam" id="PF01625">
    <property type="entry name" value="PMSR"/>
    <property type="match status" value="1"/>
</dbReference>
<dbReference type="SUPFAM" id="SSF55068">
    <property type="entry name" value="Peptide methionine sulfoxide reductase"/>
    <property type="match status" value="1"/>
</dbReference>
<name>A0A0S2HZX4_9BACT</name>
<dbReference type="AlphaFoldDB" id="A0A0S2HZX4"/>
<dbReference type="PANTHER" id="PTHR43774">
    <property type="entry name" value="PEPTIDE METHIONINE SULFOXIDE REDUCTASE"/>
    <property type="match status" value="1"/>
</dbReference>
<evidence type="ECO:0000256" key="2">
    <source>
        <dbReference type="ARBA" id="ARBA00047806"/>
    </source>
</evidence>
<keyword evidence="1 4" id="KW-0560">Oxidoreductase</keyword>
<gene>
    <name evidence="6" type="primary">mrsA</name>
    <name evidence="4" type="synonym">msrA</name>
    <name evidence="6" type="ORF">L21SP5_02028</name>
</gene>
<comment type="similarity">
    <text evidence="4">Belongs to the MsrA Met sulfoxide reductase family.</text>
</comment>
<sequence>MAMSFTNTINANNMSTEEKTIVLGGGCFWCIEAVFNMTKGVSSAVSGYAGGHTSDPSYQEVTTGSTGHAEVVKITYNPETISLEQILDIFFTIHDPTQLNRQGADIGTQYRSAIYYTNQEDMKIIDQVIEGLNASDQYDKKAVTEVKPLDRFYKAEVSHQDYYEKNEFAPYCSYVIKPKVRKFKTKYPDLKLK</sequence>
<evidence type="ECO:0000256" key="1">
    <source>
        <dbReference type="ARBA" id="ARBA00023002"/>
    </source>
</evidence>
<evidence type="ECO:0000259" key="5">
    <source>
        <dbReference type="Pfam" id="PF01625"/>
    </source>
</evidence>
<dbReference type="InterPro" id="IPR036509">
    <property type="entry name" value="Met_Sox_Rdtase_MsrA_sf"/>
</dbReference>
<dbReference type="PATRIC" id="fig|1307839.3.peg.2143"/>
<evidence type="ECO:0000313" key="7">
    <source>
        <dbReference type="Proteomes" id="UP000064893"/>
    </source>
</evidence>
<protein>
    <recommendedName>
        <fullName evidence="4">Peptide methionine sulfoxide reductase MsrA</fullName>
        <shortName evidence="4">Protein-methionine-S-oxide reductase</shortName>
        <ecNumber evidence="4">1.8.4.11</ecNumber>
    </recommendedName>
    <alternativeName>
        <fullName evidence="4">Peptide-methionine (S)-S-oxide reductase</fullName>
        <shortName evidence="4">Peptide Met(O) reductase</shortName>
    </alternativeName>
</protein>
<evidence type="ECO:0000313" key="6">
    <source>
        <dbReference type="EMBL" id="ALO15667.1"/>
    </source>
</evidence>
<organism evidence="6 7">
    <name type="scientific">Salinivirga cyanobacteriivorans</name>
    <dbReference type="NCBI Taxonomy" id="1307839"/>
    <lineage>
        <taxon>Bacteria</taxon>
        <taxon>Pseudomonadati</taxon>
        <taxon>Bacteroidota</taxon>
        <taxon>Bacteroidia</taxon>
        <taxon>Bacteroidales</taxon>
        <taxon>Salinivirgaceae</taxon>
        <taxon>Salinivirga</taxon>
    </lineage>
</organism>
<dbReference type="STRING" id="1307839.L21SP5_02028"/>
<comment type="catalytic activity">
    <reaction evidence="2 4">
        <text>L-methionyl-[protein] + [thioredoxin]-disulfide + H2O = L-methionyl-(S)-S-oxide-[protein] + [thioredoxin]-dithiol</text>
        <dbReference type="Rhea" id="RHEA:14217"/>
        <dbReference type="Rhea" id="RHEA-COMP:10698"/>
        <dbReference type="Rhea" id="RHEA-COMP:10700"/>
        <dbReference type="Rhea" id="RHEA-COMP:12313"/>
        <dbReference type="Rhea" id="RHEA-COMP:12315"/>
        <dbReference type="ChEBI" id="CHEBI:15377"/>
        <dbReference type="ChEBI" id="CHEBI:16044"/>
        <dbReference type="ChEBI" id="CHEBI:29950"/>
        <dbReference type="ChEBI" id="CHEBI:44120"/>
        <dbReference type="ChEBI" id="CHEBI:50058"/>
        <dbReference type="EC" id="1.8.4.11"/>
    </reaction>
</comment>
<dbReference type="KEGG" id="blq:L21SP5_02028"/>
<dbReference type="NCBIfam" id="TIGR00401">
    <property type="entry name" value="msrA"/>
    <property type="match status" value="1"/>
</dbReference>
<dbReference type="Gene3D" id="3.30.1060.10">
    <property type="entry name" value="Peptide methionine sulphoxide reductase MsrA"/>
    <property type="match status" value="1"/>
</dbReference>